<protein>
    <submittedName>
        <fullName evidence="3">T9SS type A sorting domain-containing protein</fullName>
    </submittedName>
</protein>
<dbReference type="NCBIfam" id="TIGR04183">
    <property type="entry name" value="Por_Secre_tail"/>
    <property type="match status" value="1"/>
</dbReference>
<feature type="domain" description="Secretion system C-terminal sorting" evidence="2">
    <location>
        <begin position="418"/>
        <end position="481"/>
    </location>
</feature>
<evidence type="ECO:0000259" key="2">
    <source>
        <dbReference type="Pfam" id="PF18962"/>
    </source>
</evidence>
<keyword evidence="4" id="KW-1185">Reference proteome</keyword>
<feature type="chain" id="PRO_5031407019" evidence="1">
    <location>
        <begin position="23"/>
        <end position="498"/>
    </location>
</feature>
<dbReference type="InterPro" id="IPR026444">
    <property type="entry name" value="Secre_tail"/>
</dbReference>
<name>A0A7Y0AC20_9BACT</name>
<evidence type="ECO:0000313" key="4">
    <source>
        <dbReference type="Proteomes" id="UP000559626"/>
    </source>
</evidence>
<gene>
    <name evidence="3" type="ORF">HHL22_05185</name>
</gene>
<evidence type="ECO:0000313" key="3">
    <source>
        <dbReference type="EMBL" id="NML64594.1"/>
    </source>
</evidence>
<proteinExistence type="predicted"/>
<dbReference type="AlphaFoldDB" id="A0A7Y0AC20"/>
<reference evidence="3 4" key="1">
    <citation type="submission" date="2020-04" db="EMBL/GenBank/DDBJ databases">
        <title>Hymenobacter polaris sp. nov., isolated from Arctic soil.</title>
        <authorList>
            <person name="Dahal R.H."/>
        </authorList>
    </citation>
    <scope>NUCLEOTIDE SEQUENCE [LARGE SCALE GENOMIC DNA]</scope>
    <source>
        <strain evidence="3 4">RP-2-7</strain>
    </source>
</reference>
<accession>A0A7Y0AC20</accession>
<comment type="caution">
    <text evidence="3">The sequence shown here is derived from an EMBL/GenBank/DDBJ whole genome shotgun (WGS) entry which is preliminary data.</text>
</comment>
<dbReference type="RefSeq" id="WP_169529881.1">
    <property type="nucleotide sequence ID" value="NZ_JABBGH010000001.1"/>
</dbReference>
<dbReference type="EMBL" id="JABBGH010000001">
    <property type="protein sequence ID" value="NML64594.1"/>
    <property type="molecule type" value="Genomic_DNA"/>
</dbReference>
<feature type="signal peptide" evidence="1">
    <location>
        <begin position="1"/>
        <end position="22"/>
    </location>
</feature>
<dbReference type="Pfam" id="PF18962">
    <property type="entry name" value="Por_Secre_tail"/>
    <property type="match status" value="1"/>
</dbReference>
<organism evidence="3 4">
    <name type="scientific">Hymenobacter polaris</name>
    <dbReference type="NCBI Taxonomy" id="2682546"/>
    <lineage>
        <taxon>Bacteria</taxon>
        <taxon>Pseudomonadati</taxon>
        <taxon>Bacteroidota</taxon>
        <taxon>Cytophagia</taxon>
        <taxon>Cytophagales</taxon>
        <taxon>Hymenobacteraceae</taxon>
        <taxon>Hymenobacter</taxon>
    </lineage>
</organism>
<keyword evidence="1" id="KW-0732">Signal</keyword>
<dbReference type="InterPro" id="IPR013783">
    <property type="entry name" value="Ig-like_fold"/>
</dbReference>
<evidence type="ECO:0000256" key="1">
    <source>
        <dbReference type="SAM" id="SignalP"/>
    </source>
</evidence>
<dbReference type="Proteomes" id="UP000559626">
    <property type="component" value="Unassembled WGS sequence"/>
</dbReference>
<dbReference type="Gene3D" id="2.60.40.10">
    <property type="entry name" value="Immunoglobulins"/>
    <property type="match status" value="1"/>
</dbReference>
<sequence length="498" mass="50409">MTPSLRTFIYLLSTLGSTAALAQTPTLEFAPGAGNPTTNGPSVANQVITFQNNATNPTTNDMTAYTPAVTTTFALSNQQYSLPTNRIATGTGVAFGGGLSTTSGTVPALALFPLLNAIGSSSNGNYTSTSGVTGGIDVAANSGTEIITSVEPLPATIPANTARYQFADLTITFSKALVNPVLHLTGLGGSFTTGGVKTGFTTELDLQTAGVTLSKLSGSTELSITNTQILNSATAPDGGTGSGAASGSILVTTPSAGITTLVFRLYLRPAAAGGTVHGTTANTFIGDGWIISVSERTASATATFAAPLPVQLTAFTAQAAGSHAAQLAWTTASELNNAYFEVERSLDGSTFAAIGRVAGQGNKAGSTSYTFADQALELPATGGAVYYRLKQVDTDGAAVYSPVRTLSFAAGRVSQASLYPNPAQASTTLDLSALPATASYRVQVLNATGAPVQAQELAGGQPQLLDLAGLAPGLYTVLITGPQADGAAFRQVLRLARN</sequence>